<evidence type="ECO:0000313" key="3">
    <source>
        <dbReference type="Proteomes" id="UP000580861"/>
    </source>
</evidence>
<evidence type="ECO:0000256" key="1">
    <source>
        <dbReference type="SAM" id="Phobius"/>
    </source>
</evidence>
<organism evidence="2 3">
    <name type="scientific">Amycolatopsis umgeniensis</name>
    <dbReference type="NCBI Taxonomy" id="336628"/>
    <lineage>
        <taxon>Bacteria</taxon>
        <taxon>Bacillati</taxon>
        <taxon>Actinomycetota</taxon>
        <taxon>Actinomycetes</taxon>
        <taxon>Pseudonocardiales</taxon>
        <taxon>Pseudonocardiaceae</taxon>
        <taxon>Amycolatopsis</taxon>
    </lineage>
</organism>
<dbReference type="AlphaFoldDB" id="A0A841B0V4"/>
<keyword evidence="3" id="KW-1185">Reference proteome</keyword>
<dbReference type="Proteomes" id="UP000580861">
    <property type="component" value="Unassembled WGS sequence"/>
</dbReference>
<keyword evidence="1" id="KW-0472">Membrane</keyword>
<reference evidence="2 3" key="1">
    <citation type="submission" date="2020-08" db="EMBL/GenBank/DDBJ databases">
        <title>Sequencing the genomes of 1000 actinobacteria strains.</title>
        <authorList>
            <person name="Klenk H.-P."/>
        </authorList>
    </citation>
    <scope>NUCLEOTIDE SEQUENCE [LARGE SCALE GENOMIC DNA]</scope>
    <source>
        <strain evidence="2 3">DSM 45272</strain>
    </source>
</reference>
<name>A0A841B0V4_9PSEU</name>
<accession>A0A841B0V4</accession>
<evidence type="ECO:0000313" key="2">
    <source>
        <dbReference type="EMBL" id="MBB5852450.1"/>
    </source>
</evidence>
<gene>
    <name evidence="2" type="ORF">HDA45_002537</name>
</gene>
<dbReference type="RefSeq" id="WP_184894904.1">
    <property type="nucleotide sequence ID" value="NZ_JACHMX010000001.1"/>
</dbReference>
<protein>
    <submittedName>
        <fullName evidence="2">Uncharacterized protein</fullName>
    </submittedName>
</protein>
<dbReference type="EMBL" id="JACHMX010000001">
    <property type="protein sequence ID" value="MBB5852450.1"/>
    <property type="molecule type" value="Genomic_DNA"/>
</dbReference>
<keyword evidence="1" id="KW-0812">Transmembrane</keyword>
<keyword evidence="1" id="KW-1133">Transmembrane helix</keyword>
<comment type="caution">
    <text evidence="2">The sequence shown here is derived from an EMBL/GenBank/DDBJ whole genome shotgun (WGS) entry which is preliminary data.</text>
</comment>
<feature type="transmembrane region" description="Helical" evidence="1">
    <location>
        <begin position="31"/>
        <end position="48"/>
    </location>
</feature>
<feature type="transmembrane region" description="Helical" evidence="1">
    <location>
        <begin position="54"/>
        <end position="73"/>
    </location>
</feature>
<sequence>MDRIDADLVPGERLLWSGKPQRIPLLVKNDLILLPAVLVIGGVILGGVRNGFSPLLWGVLMLVGGVWLGRPVLRYAALRTASYGITDRRVIVWTNGKDAVAHYLTDLGPPYVRENPDGTGTVCFNLAPADFVQTTGRGWVDQSWSDVGLDPKYPELLNIEHPMVVRDLIASAQQGDR</sequence>
<proteinExistence type="predicted"/>